<keyword evidence="7 12" id="KW-0479">Metal-binding</keyword>
<evidence type="ECO:0000256" key="3">
    <source>
        <dbReference type="ARBA" id="ARBA00007244"/>
    </source>
</evidence>
<evidence type="ECO:0000256" key="10">
    <source>
        <dbReference type="ARBA" id="ARBA00023136"/>
    </source>
</evidence>
<dbReference type="PATRIC" id="fig|874156.12.peg.1687"/>
<organism evidence="14 15">
    <name type="scientific">Aurantiacibacter marinus</name>
    <dbReference type="NCBI Taxonomy" id="874156"/>
    <lineage>
        <taxon>Bacteria</taxon>
        <taxon>Pseudomonadati</taxon>
        <taxon>Pseudomonadota</taxon>
        <taxon>Alphaproteobacteria</taxon>
        <taxon>Sphingomonadales</taxon>
        <taxon>Erythrobacteraceae</taxon>
        <taxon>Aurantiacibacter</taxon>
    </lineage>
</organism>
<evidence type="ECO:0000256" key="6">
    <source>
        <dbReference type="ARBA" id="ARBA00022692"/>
    </source>
</evidence>
<dbReference type="CDD" id="cd03499">
    <property type="entry name" value="SQR_TypeC_SdhC"/>
    <property type="match status" value="1"/>
</dbReference>
<dbReference type="InterPro" id="IPR034804">
    <property type="entry name" value="SQR/QFR_C/D"/>
</dbReference>
<evidence type="ECO:0000256" key="7">
    <source>
        <dbReference type="ARBA" id="ARBA00022723"/>
    </source>
</evidence>
<evidence type="ECO:0000256" key="9">
    <source>
        <dbReference type="ARBA" id="ARBA00023004"/>
    </source>
</evidence>
<keyword evidence="9 12" id="KW-0408">Iron</keyword>
<dbReference type="InterPro" id="IPR018495">
    <property type="entry name" value="Succ_DH_cyt_bsu_CS"/>
</dbReference>
<dbReference type="GO" id="GO:0016020">
    <property type="term" value="C:membrane"/>
    <property type="evidence" value="ECO:0007669"/>
    <property type="project" value="UniProtKB-SubCell"/>
</dbReference>
<dbReference type="OrthoDB" id="9799441at2"/>
<dbReference type="PANTHER" id="PTHR10978">
    <property type="entry name" value="SUCCINATE DEHYDROGENASE CYTOCHROME B560 SUBUNIT"/>
    <property type="match status" value="1"/>
</dbReference>
<feature type="transmembrane region" description="Helical" evidence="13">
    <location>
        <begin position="65"/>
        <end position="85"/>
    </location>
</feature>
<sequence>MAERPLSPHLSIWKWGPHMAVSILHRVTGDGMAIVGLFMLLWWLGALASGPEYYAHFSDWMGSPFGYVIMIGLTWAFFNHAASGIRHFVMDAGAGFELDTNRNWSWISMVGAVVLTAAVWAYILLR</sequence>
<dbReference type="GO" id="GO:0006099">
    <property type="term" value="P:tricarboxylic acid cycle"/>
    <property type="evidence" value="ECO:0007669"/>
    <property type="project" value="InterPro"/>
</dbReference>
<evidence type="ECO:0000256" key="2">
    <source>
        <dbReference type="ARBA" id="ARBA00004141"/>
    </source>
</evidence>
<keyword evidence="6 13" id="KW-0812">Transmembrane</keyword>
<dbReference type="PANTHER" id="PTHR10978:SF5">
    <property type="entry name" value="SUCCINATE DEHYDROGENASE CYTOCHROME B560 SUBUNIT, MITOCHONDRIAL"/>
    <property type="match status" value="1"/>
</dbReference>
<keyword evidence="5 12" id="KW-0349">Heme</keyword>
<comment type="similarity">
    <text evidence="3">Belongs to the cytochrome b560 family.</text>
</comment>
<comment type="function">
    <text evidence="1">Membrane-anchoring subunit of succinate dehydrogenase (SDH).</text>
</comment>
<dbReference type="SUPFAM" id="SSF81343">
    <property type="entry name" value="Fumarate reductase respiratory complex transmembrane subunits"/>
    <property type="match status" value="1"/>
</dbReference>
<dbReference type="Gene3D" id="1.20.1300.10">
    <property type="entry name" value="Fumarate reductase/succinate dehydrogenase, transmembrane subunit"/>
    <property type="match status" value="1"/>
</dbReference>
<name>A0A0H0XMW2_9SPHN</name>
<evidence type="ECO:0000256" key="8">
    <source>
        <dbReference type="ARBA" id="ARBA00022989"/>
    </source>
</evidence>
<dbReference type="EMBL" id="LBHU01000002">
    <property type="protein sequence ID" value="KLI63704.1"/>
    <property type="molecule type" value="Genomic_DNA"/>
</dbReference>
<feature type="transmembrane region" description="Helical" evidence="13">
    <location>
        <begin position="23"/>
        <end position="44"/>
    </location>
</feature>
<dbReference type="GO" id="GO:0046872">
    <property type="term" value="F:metal ion binding"/>
    <property type="evidence" value="ECO:0007669"/>
    <property type="project" value="UniProtKB-KW"/>
</dbReference>
<protein>
    <recommendedName>
        <fullName evidence="4">Succinate dehydrogenase cytochrome b556 subunit</fullName>
    </recommendedName>
</protein>
<comment type="subcellular location">
    <subcellularLocation>
        <location evidence="2">Membrane</location>
        <topology evidence="2">Multi-pass membrane protein</topology>
    </subcellularLocation>
</comment>
<dbReference type="STRING" id="874156.GCA_001021555_01679"/>
<comment type="caution">
    <text evidence="14">The sequence shown here is derived from an EMBL/GenBank/DDBJ whole genome shotgun (WGS) entry which is preliminary data.</text>
</comment>
<dbReference type="PROSITE" id="PS01001">
    <property type="entry name" value="SDH_CYT_2"/>
    <property type="match status" value="1"/>
</dbReference>
<comment type="cofactor">
    <cofactor evidence="12">
        <name>heme</name>
        <dbReference type="ChEBI" id="CHEBI:30413"/>
    </cofactor>
    <text evidence="12">The heme is bound between the two transmembrane subunits.</text>
</comment>
<dbReference type="Pfam" id="PF01127">
    <property type="entry name" value="Sdh_cyt"/>
    <property type="match status" value="1"/>
</dbReference>
<feature type="transmembrane region" description="Helical" evidence="13">
    <location>
        <begin position="105"/>
        <end position="125"/>
    </location>
</feature>
<keyword evidence="10 13" id="KW-0472">Membrane</keyword>
<dbReference type="PROSITE" id="PS01000">
    <property type="entry name" value="SDH_CYT_1"/>
    <property type="match status" value="1"/>
</dbReference>
<evidence type="ECO:0000313" key="15">
    <source>
        <dbReference type="Proteomes" id="UP000053455"/>
    </source>
</evidence>
<gene>
    <name evidence="14" type="ORF">AAV99_08200</name>
</gene>
<dbReference type="Proteomes" id="UP000053455">
    <property type="component" value="Unassembled WGS sequence"/>
</dbReference>
<proteinExistence type="inferred from homology"/>
<evidence type="ECO:0000256" key="4">
    <source>
        <dbReference type="ARBA" id="ARBA00020076"/>
    </source>
</evidence>
<keyword evidence="8 13" id="KW-1133">Transmembrane helix</keyword>
<evidence type="ECO:0000256" key="11">
    <source>
        <dbReference type="ARBA" id="ARBA00025912"/>
    </source>
</evidence>
<dbReference type="PIRSF" id="PIRSF000178">
    <property type="entry name" value="SDH_cyt_b560"/>
    <property type="match status" value="1"/>
</dbReference>
<dbReference type="NCBIfam" id="TIGR02970">
    <property type="entry name" value="succ_dehyd_cytB"/>
    <property type="match status" value="1"/>
</dbReference>
<keyword evidence="15" id="KW-1185">Reference proteome</keyword>
<evidence type="ECO:0000256" key="5">
    <source>
        <dbReference type="ARBA" id="ARBA00022617"/>
    </source>
</evidence>
<feature type="binding site" description="axial binding residue" evidence="12">
    <location>
        <position position="80"/>
    </location>
    <ligand>
        <name>heme</name>
        <dbReference type="ChEBI" id="CHEBI:30413"/>
        <note>ligand shared with second transmembrane subunit</note>
    </ligand>
    <ligandPart>
        <name>Fe</name>
        <dbReference type="ChEBI" id="CHEBI:18248"/>
    </ligandPart>
</feature>
<comment type="subunit">
    <text evidence="11">Part of an enzyme complex containing four subunits: a flavoprotein, an iron-sulfur protein, plus two membrane-anchoring proteins, SdhC and SdhD. The complex can form homotrimers.</text>
</comment>
<dbReference type="InterPro" id="IPR014314">
    <property type="entry name" value="Succ_DH_cytb556"/>
</dbReference>
<evidence type="ECO:0000256" key="13">
    <source>
        <dbReference type="SAM" id="Phobius"/>
    </source>
</evidence>
<dbReference type="InterPro" id="IPR000701">
    <property type="entry name" value="SuccDH_FuR_B_TM-su"/>
</dbReference>
<reference evidence="14 15" key="1">
    <citation type="submission" date="2015-04" db="EMBL/GenBank/DDBJ databases">
        <title>The draft genome sequence of Erythrobacter marinus HWDM-33.</title>
        <authorList>
            <person name="Zhuang L."/>
            <person name="Liu Y."/>
            <person name="Shao Z."/>
        </authorList>
    </citation>
    <scope>NUCLEOTIDE SEQUENCE [LARGE SCALE GENOMIC DNA]</scope>
    <source>
        <strain evidence="14 15">HWDM-33</strain>
    </source>
</reference>
<dbReference type="RefSeq" id="WP_047093519.1">
    <property type="nucleotide sequence ID" value="NZ_LBHU01000002.1"/>
</dbReference>
<evidence type="ECO:0000256" key="12">
    <source>
        <dbReference type="PIRSR" id="PIRSR000178-1"/>
    </source>
</evidence>
<evidence type="ECO:0000313" key="14">
    <source>
        <dbReference type="EMBL" id="KLI63704.1"/>
    </source>
</evidence>
<accession>A0A0H0XMW2</accession>
<dbReference type="AlphaFoldDB" id="A0A0H0XMW2"/>
<evidence type="ECO:0000256" key="1">
    <source>
        <dbReference type="ARBA" id="ARBA00004050"/>
    </source>
</evidence>
<dbReference type="GO" id="GO:0009055">
    <property type="term" value="F:electron transfer activity"/>
    <property type="evidence" value="ECO:0007669"/>
    <property type="project" value="InterPro"/>
</dbReference>